<dbReference type="RefSeq" id="WP_135282904.1">
    <property type="nucleotide sequence ID" value="NZ_SRIO01000033.1"/>
</dbReference>
<dbReference type="Proteomes" id="UP000297890">
    <property type="component" value="Unassembled WGS sequence"/>
</dbReference>
<reference evidence="1 2" key="1">
    <citation type="journal article" date="2019" name="ISME J.">
        <title>Candidatus Macondimonas diazotrophica, a novel gammaproteobacterial genus dominating crude-oil-contaminated coastal sediments.</title>
        <authorList>
            <person name="Karthikeyan S."/>
            <person name="Konstantinidis K."/>
        </authorList>
    </citation>
    <scope>NUCLEOTIDE SEQUENCE [LARGE SCALE GENOMIC DNA]</scope>
    <source>
        <strain evidence="1 2">KTK01</strain>
    </source>
</reference>
<accession>A0A4Z0F7Q6</accession>
<organism evidence="1 2">
    <name type="scientific">Candidatus Macondimonas diazotrophica</name>
    <dbReference type="NCBI Taxonomy" id="2305248"/>
    <lineage>
        <taxon>Bacteria</taxon>
        <taxon>Pseudomonadati</taxon>
        <taxon>Pseudomonadota</taxon>
        <taxon>Gammaproteobacteria</taxon>
        <taxon>Chromatiales</taxon>
        <taxon>Ectothiorhodospiraceae</taxon>
        <taxon>Candidatus Macondimonas</taxon>
    </lineage>
</organism>
<evidence type="ECO:0000313" key="1">
    <source>
        <dbReference type="EMBL" id="TFZ81246.1"/>
    </source>
</evidence>
<protein>
    <submittedName>
        <fullName evidence="1">Uncharacterized protein</fullName>
    </submittedName>
</protein>
<evidence type="ECO:0000313" key="2">
    <source>
        <dbReference type="Proteomes" id="UP000297890"/>
    </source>
</evidence>
<proteinExistence type="predicted"/>
<name>A0A4Z0F7Q6_9GAMM</name>
<dbReference type="AlphaFoldDB" id="A0A4Z0F7Q6"/>
<dbReference type="EMBL" id="SRIO01000033">
    <property type="protein sequence ID" value="TFZ81246.1"/>
    <property type="molecule type" value="Genomic_DNA"/>
</dbReference>
<sequence length="83" mass="9005">MSGYYSEINAPCDAIYEVACAMDNQDVPLEDWPRKIIDALSKAGYAVVPTAIPDSSLGEAAMMLDATGNPKHLWDFLLANTRA</sequence>
<comment type="caution">
    <text evidence="1">The sequence shown here is derived from an EMBL/GenBank/DDBJ whole genome shotgun (WGS) entry which is preliminary data.</text>
</comment>
<keyword evidence="2" id="KW-1185">Reference proteome</keyword>
<gene>
    <name evidence="1" type="ORF">E4680_13275</name>
</gene>